<dbReference type="InterPro" id="IPR036366">
    <property type="entry name" value="PGBDSf"/>
</dbReference>
<organism evidence="3 4">
    <name type="scientific">Candidatus Lloydbacteria bacterium CG22_combo_CG10-13_8_21_14_all_47_15</name>
    <dbReference type="NCBI Taxonomy" id="1974635"/>
    <lineage>
        <taxon>Bacteria</taxon>
        <taxon>Candidatus Lloydiibacteriota</taxon>
    </lineage>
</organism>
<gene>
    <name evidence="3" type="ORF">COW88_02210</name>
</gene>
<keyword evidence="1" id="KW-0175">Coiled coil</keyword>
<evidence type="ECO:0000256" key="1">
    <source>
        <dbReference type="SAM" id="Coils"/>
    </source>
</evidence>
<comment type="caution">
    <text evidence="3">The sequence shown here is derived from an EMBL/GenBank/DDBJ whole genome shotgun (WGS) entry which is preliminary data.</text>
</comment>
<reference evidence="3 4" key="1">
    <citation type="submission" date="2017-09" db="EMBL/GenBank/DDBJ databases">
        <title>Depth-based differentiation of microbial function through sediment-hosted aquifers and enrichment of novel symbionts in the deep terrestrial subsurface.</title>
        <authorList>
            <person name="Probst A.J."/>
            <person name="Ladd B."/>
            <person name="Jarett J.K."/>
            <person name="Geller-Mcgrath D.E."/>
            <person name="Sieber C.M."/>
            <person name="Emerson J.B."/>
            <person name="Anantharaman K."/>
            <person name="Thomas B.C."/>
            <person name="Malmstrom R."/>
            <person name="Stieglmeier M."/>
            <person name="Klingl A."/>
            <person name="Woyke T."/>
            <person name="Ryan C.M."/>
            <person name="Banfield J.F."/>
        </authorList>
    </citation>
    <scope>NUCLEOTIDE SEQUENCE [LARGE SCALE GENOMIC DNA]</scope>
    <source>
        <strain evidence="3">CG22_combo_CG10-13_8_21_14_all_47_15</strain>
    </source>
</reference>
<feature type="domain" description="IPT/TIG" evidence="2">
    <location>
        <begin position="317"/>
        <end position="349"/>
    </location>
</feature>
<feature type="coiled-coil region" evidence="1">
    <location>
        <begin position="32"/>
        <end position="59"/>
    </location>
</feature>
<dbReference type="EMBL" id="PCTL01000021">
    <property type="protein sequence ID" value="PIP73409.1"/>
    <property type="molecule type" value="Genomic_DNA"/>
</dbReference>
<protein>
    <recommendedName>
        <fullName evidence="2">IPT/TIG domain-containing protein</fullName>
    </recommendedName>
</protein>
<dbReference type="Proteomes" id="UP000230638">
    <property type="component" value="Unassembled WGS sequence"/>
</dbReference>
<dbReference type="CDD" id="cd00102">
    <property type="entry name" value="IPT"/>
    <property type="match status" value="1"/>
</dbReference>
<evidence type="ECO:0000313" key="4">
    <source>
        <dbReference type="Proteomes" id="UP000230638"/>
    </source>
</evidence>
<accession>A0A2H0CUL3</accession>
<dbReference type="InterPro" id="IPR014756">
    <property type="entry name" value="Ig_E-set"/>
</dbReference>
<dbReference type="AlphaFoldDB" id="A0A2H0CUL3"/>
<feature type="domain" description="IPT/TIG" evidence="2">
    <location>
        <begin position="233"/>
        <end position="307"/>
    </location>
</feature>
<dbReference type="Pfam" id="PF01833">
    <property type="entry name" value="TIG"/>
    <property type="match status" value="2"/>
</dbReference>
<dbReference type="Gene3D" id="2.60.40.10">
    <property type="entry name" value="Immunoglobulins"/>
    <property type="match status" value="2"/>
</dbReference>
<proteinExistence type="predicted"/>
<dbReference type="InterPro" id="IPR013783">
    <property type="entry name" value="Ig-like_fold"/>
</dbReference>
<dbReference type="InterPro" id="IPR036365">
    <property type="entry name" value="PGBD-like_sf"/>
</dbReference>
<name>A0A2H0CUL3_9BACT</name>
<dbReference type="Gene3D" id="1.10.101.10">
    <property type="entry name" value="PGBD-like superfamily/PGBD"/>
    <property type="match status" value="1"/>
</dbReference>
<evidence type="ECO:0000259" key="2">
    <source>
        <dbReference type="Pfam" id="PF01833"/>
    </source>
</evidence>
<dbReference type="InterPro" id="IPR002909">
    <property type="entry name" value="IPT_dom"/>
</dbReference>
<dbReference type="SUPFAM" id="SSF47090">
    <property type="entry name" value="PGBD-like"/>
    <property type="match status" value="1"/>
</dbReference>
<evidence type="ECO:0000313" key="3">
    <source>
        <dbReference type="EMBL" id="PIP73409.1"/>
    </source>
</evidence>
<dbReference type="SUPFAM" id="SSF81296">
    <property type="entry name" value="E set domains"/>
    <property type="match status" value="2"/>
</dbReference>
<sequence>MKQSKLLLPFLYMMLVGLWGGISISNTHAQTVEELQAQIQSLLQTISSLQAQINIIAENSTPSGVSFVFTRDLSIGDTGEDVRALQKILNQKLSQRTKTRVAVSGPGSPGNETDFFGTLTQSAVIRFQNLYAQEILAPVGISTGTGFVGASTRAKLNTLAIPADTSETSENPATPPKLPVAEVIPAIPEPIAEVIPDVTEIIPTIPKPAAESITVSAESYPDVNIGEVAVNFIAPTFGPPNTIITIFGEGFTRKSNVLHIGDRYFIRNILSSSSTELTFNMPNAVPAGKYALSISNEYGTSSAYKTFLVTDKAVQSPVISDVSPASGPYGTEVTVIGDNFSLKGNDIYTSYGIIENIASSDGKTLSFKILPAPEVPELQVGVDLNKGIEWPIWFYIVSEGGESDESNPGSFILRI</sequence>